<keyword evidence="2" id="KW-1133">Transmembrane helix</keyword>
<reference evidence="4" key="1">
    <citation type="submission" date="2025-08" db="UniProtKB">
        <authorList>
            <consortium name="RefSeq"/>
        </authorList>
    </citation>
    <scope>IDENTIFICATION</scope>
</reference>
<evidence type="ECO:0000256" key="1">
    <source>
        <dbReference type="SAM" id="MobiDB-lite"/>
    </source>
</evidence>
<feature type="transmembrane region" description="Helical" evidence="2">
    <location>
        <begin position="36"/>
        <end position="54"/>
    </location>
</feature>
<gene>
    <name evidence="4" type="primary">LOC108252694</name>
</gene>
<dbReference type="PaxDb" id="121845-A0A1S4EEQ5"/>
<evidence type="ECO:0000313" key="3">
    <source>
        <dbReference type="Proteomes" id="UP000079169"/>
    </source>
</evidence>
<feature type="region of interest" description="Disordered" evidence="1">
    <location>
        <begin position="149"/>
        <end position="189"/>
    </location>
</feature>
<dbReference type="KEGG" id="dci:108252694"/>
<keyword evidence="3" id="KW-1185">Reference proteome</keyword>
<sequence length="304" mass="34970">MTDNLPTERSFRNHCDIVFIKDNFRFKERSPVRTEYWKIISFVIVVVLFFLVNLKIRIHGAKLKYSKSYVDSFVFSYNDNDRRTCSEFEDKSRSMYLFFKTLSHDFHKRPGTKDNESLARTLSHDFHKRPGTKDNESLARVIAQEGVQGPFKGSKETDEAANDNVGSTKENTGSSKDTSDGKNNMATEREIKMAGASARTIKRLVKGSEESIEEFLMPAVIILLLMALTAKTIWDVTGDNNVTKKKPSISSLSRRPSLRQNLLRRMSETNMAGHRRPSYSRQNSQPDLRRKMSTYLNFYPSCHL</sequence>
<protein>
    <submittedName>
        <fullName evidence="4">Uncharacterized protein LOC108252694</fullName>
    </submittedName>
</protein>
<organism evidence="3 4">
    <name type="scientific">Diaphorina citri</name>
    <name type="common">Asian citrus psyllid</name>
    <dbReference type="NCBI Taxonomy" id="121845"/>
    <lineage>
        <taxon>Eukaryota</taxon>
        <taxon>Metazoa</taxon>
        <taxon>Ecdysozoa</taxon>
        <taxon>Arthropoda</taxon>
        <taxon>Hexapoda</taxon>
        <taxon>Insecta</taxon>
        <taxon>Pterygota</taxon>
        <taxon>Neoptera</taxon>
        <taxon>Paraneoptera</taxon>
        <taxon>Hemiptera</taxon>
        <taxon>Sternorrhyncha</taxon>
        <taxon>Psylloidea</taxon>
        <taxon>Psyllidae</taxon>
        <taxon>Diaphorininae</taxon>
        <taxon>Diaphorina</taxon>
    </lineage>
</organism>
<dbReference type="Proteomes" id="UP000079169">
    <property type="component" value="Unplaced"/>
</dbReference>
<feature type="region of interest" description="Disordered" evidence="1">
    <location>
        <begin position="267"/>
        <end position="286"/>
    </location>
</feature>
<evidence type="ECO:0000313" key="4">
    <source>
        <dbReference type="RefSeq" id="XP_017300589.1"/>
    </source>
</evidence>
<dbReference type="AlphaFoldDB" id="A0A1S4EEQ5"/>
<feature type="compositionally biased region" description="Polar residues" evidence="1">
    <location>
        <begin position="164"/>
        <end position="186"/>
    </location>
</feature>
<name>A0A1S4EEQ5_DIACI</name>
<dbReference type="RefSeq" id="XP_017300589.1">
    <property type="nucleotide sequence ID" value="XM_017445100.1"/>
</dbReference>
<dbReference type="GeneID" id="108252694"/>
<keyword evidence="2" id="KW-0812">Transmembrane</keyword>
<keyword evidence="2" id="KW-0472">Membrane</keyword>
<evidence type="ECO:0000256" key="2">
    <source>
        <dbReference type="SAM" id="Phobius"/>
    </source>
</evidence>
<proteinExistence type="predicted"/>
<accession>A0A1S4EEQ5</accession>